<evidence type="ECO:0000313" key="13">
    <source>
        <dbReference type="Proteomes" id="UP000034683"/>
    </source>
</evidence>
<dbReference type="AlphaFoldDB" id="A0A0G0D2H6"/>
<gene>
    <name evidence="12" type="ORF">UR92_C0034G0009</name>
</gene>
<comment type="caution">
    <text evidence="12">The sequence shown here is derived from an EMBL/GenBank/DDBJ whole genome shotgun (WGS) entry which is preliminary data.</text>
</comment>
<keyword evidence="7" id="KW-0233">DNA recombination</keyword>
<evidence type="ECO:0000256" key="6">
    <source>
        <dbReference type="ARBA" id="ARBA00023125"/>
    </source>
</evidence>
<name>A0A0G0D2H6_9BACT</name>
<sequence length="252" mass="29189">MREFRLFLNRQSGIKIKGQVETSMKKNTQNYYLIALRVFLKYLMKNEIQTLSPDRIELAKIKERSLDLITVEELNRLLAGPNGSDLKNLRDKAILELFFSTGLRVSELTSLDRDLNLSKGEFSIRGKGEKVRVVFLSETARKAIKEYLAKRKDMEEAMFIQISTVNKKNFSRLTPRSIERIVKYYAIKAGISKKVTPHIIRHSFATDLLQNGADIRSVQMMLGHSNISTTQIYTHITDKQLQEVHKKFHSRK</sequence>
<dbReference type="InterPro" id="IPR044068">
    <property type="entry name" value="CB"/>
</dbReference>
<comment type="subcellular location">
    <subcellularLocation>
        <location evidence="1">Cytoplasm</location>
    </subcellularLocation>
</comment>
<dbReference type="EMBL" id="LBRA01000034">
    <property type="protein sequence ID" value="KKP87513.1"/>
    <property type="molecule type" value="Genomic_DNA"/>
</dbReference>
<dbReference type="PROSITE" id="PS51900">
    <property type="entry name" value="CB"/>
    <property type="match status" value="1"/>
</dbReference>
<dbReference type="GO" id="GO:0005737">
    <property type="term" value="C:cytoplasm"/>
    <property type="evidence" value="ECO:0007669"/>
    <property type="project" value="UniProtKB-SubCell"/>
</dbReference>
<evidence type="ECO:0000313" key="12">
    <source>
        <dbReference type="EMBL" id="KKP87513.1"/>
    </source>
</evidence>
<keyword evidence="2" id="KW-0963">Cytoplasm</keyword>
<evidence type="ECO:0000259" key="10">
    <source>
        <dbReference type="PROSITE" id="PS51898"/>
    </source>
</evidence>
<dbReference type="GO" id="GO:0007059">
    <property type="term" value="P:chromosome segregation"/>
    <property type="evidence" value="ECO:0007669"/>
    <property type="project" value="UniProtKB-KW"/>
</dbReference>
<feature type="domain" description="Core-binding (CB)" evidence="11">
    <location>
        <begin position="1"/>
        <end position="44"/>
    </location>
</feature>
<dbReference type="Pfam" id="PF00589">
    <property type="entry name" value="Phage_integrase"/>
    <property type="match status" value="1"/>
</dbReference>
<evidence type="ECO:0000256" key="3">
    <source>
        <dbReference type="ARBA" id="ARBA00022618"/>
    </source>
</evidence>
<dbReference type="InterPro" id="IPR002104">
    <property type="entry name" value="Integrase_catalytic"/>
</dbReference>
<evidence type="ECO:0000256" key="4">
    <source>
        <dbReference type="ARBA" id="ARBA00022829"/>
    </source>
</evidence>
<dbReference type="GO" id="GO:0006310">
    <property type="term" value="P:DNA recombination"/>
    <property type="evidence" value="ECO:0007669"/>
    <property type="project" value="UniProtKB-KW"/>
</dbReference>
<keyword evidence="5" id="KW-0229">DNA integration</keyword>
<reference evidence="12 13" key="1">
    <citation type="journal article" date="2015" name="Nature">
        <title>rRNA introns, odd ribosomes, and small enigmatic genomes across a large radiation of phyla.</title>
        <authorList>
            <person name="Brown C.T."/>
            <person name="Hug L.A."/>
            <person name="Thomas B.C."/>
            <person name="Sharon I."/>
            <person name="Castelle C.J."/>
            <person name="Singh A."/>
            <person name="Wilkins M.J."/>
            <person name="Williams K.H."/>
            <person name="Banfield J.F."/>
        </authorList>
    </citation>
    <scope>NUCLEOTIDE SEQUENCE [LARGE SCALE GENOMIC DNA]</scope>
</reference>
<dbReference type="SUPFAM" id="SSF56349">
    <property type="entry name" value="DNA breaking-rejoining enzymes"/>
    <property type="match status" value="1"/>
</dbReference>
<keyword evidence="8" id="KW-0131">Cell cycle</keyword>
<dbReference type="InterPro" id="IPR013762">
    <property type="entry name" value="Integrase-like_cat_sf"/>
</dbReference>
<dbReference type="CDD" id="cd00798">
    <property type="entry name" value="INT_XerDC_C"/>
    <property type="match status" value="1"/>
</dbReference>
<accession>A0A0G0D2H6</accession>
<dbReference type="PANTHER" id="PTHR30349:SF77">
    <property type="entry name" value="TYROSINE RECOMBINASE XERC"/>
    <property type="match status" value="1"/>
</dbReference>
<evidence type="ECO:0000256" key="9">
    <source>
        <dbReference type="PROSITE-ProRule" id="PRU01248"/>
    </source>
</evidence>
<dbReference type="GO" id="GO:0051301">
    <property type="term" value="P:cell division"/>
    <property type="evidence" value="ECO:0007669"/>
    <property type="project" value="UniProtKB-KW"/>
</dbReference>
<dbReference type="Proteomes" id="UP000034683">
    <property type="component" value="Unassembled WGS sequence"/>
</dbReference>
<dbReference type="GO" id="GO:0003677">
    <property type="term" value="F:DNA binding"/>
    <property type="evidence" value="ECO:0007669"/>
    <property type="project" value="UniProtKB-UniRule"/>
</dbReference>
<proteinExistence type="predicted"/>
<dbReference type="InterPro" id="IPR011010">
    <property type="entry name" value="DNA_brk_join_enz"/>
</dbReference>
<protein>
    <submittedName>
        <fullName evidence="12">Tyrosine recombinase XerD</fullName>
    </submittedName>
</protein>
<evidence type="ECO:0000256" key="2">
    <source>
        <dbReference type="ARBA" id="ARBA00022490"/>
    </source>
</evidence>
<evidence type="ECO:0000256" key="8">
    <source>
        <dbReference type="ARBA" id="ARBA00023306"/>
    </source>
</evidence>
<evidence type="ECO:0000259" key="11">
    <source>
        <dbReference type="PROSITE" id="PS51900"/>
    </source>
</evidence>
<evidence type="ECO:0000256" key="7">
    <source>
        <dbReference type="ARBA" id="ARBA00023172"/>
    </source>
</evidence>
<dbReference type="InterPro" id="IPR050090">
    <property type="entry name" value="Tyrosine_recombinase_XerCD"/>
</dbReference>
<keyword evidence="6 9" id="KW-0238">DNA-binding</keyword>
<dbReference type="Gene3D" id="1.10.443.10">
    <property type="entry name" value="Intergrase catalytic core"/>
    <property type="match status" value="1"/>
</dbReference>
<feature type="domain" description="Tyr recombinase" evidence="10">
    <location>
        <begin position="64"/>
        <end position="246"/>
    </location>
</feature>
<keyword evidence="4" id="KW-0159">Chromosome partition</keyword>
<evidence type="ECO:0000256" key="1">
    <source>
        <dbReference type="ARBA" id="ARBA00004496"/>
    </source>
</evidence>
<keyword evidence="3" id="KW-0132">Cell division</keyword>
<evidence type="ECO:0000256" key="5">
    <source>
        <dbReference type="ARBA" id="ARBA00022908"/>
    </source>
</evidence>
<organism evidence="12 13">
    <name type="scientific">Candidatus Nomurabacteria bacterium GW2011_GWA2_35_80</name>
    <dbReference type="NCBI Taxonomy" id="1618733"/>
    <lineage>
        <taxon>Bacteria</taxon>
        <taxon>Candidatus Nomuraibacteriota</taxon>
    </lineage>
</organism>
<dbReference type="PANTHER" id="PTHR30349">
    <property type="entry name" value="PHAGE INTEGRASE-RELATED"/>
    <property type="match status" value="1"/>
</dbReference>
<dbReference type="PROSITE" id="PS51898">
    <property type="entry name" value="TYR_RECOMBINASE"/>
    <property type="match status" value="1"/>
</dbReference>
<dbReference type="GO" id="GO:0015074">
    <property type="term" value="P:DNA integration"/>
    <property type="evidence" value="ECO:0007669"/>
    <property type="project" value="UniProtKB-KW"/>
</dbReference>